<name>A0AC11DIZ4_SHEEP</name>
<sequence length="624" mass="68417">MPEPVTVTWNSGALTSGVHTFPAILQSSGLYSLSSVVTVPASTSGAQTFICNVAHPASSTKVDKRVEPGCPDPCKHCRCPPPELPGGPSVFIFPPKPKDTLTISGTPEVTCVVVDVGQDDPEVQFSWFVDNVEVRTARTKPREEQFNSTFRVVSALPIQHQDWTGGKEFKCKVHNEGLPAPIVRTISRTKGQAREPQVYVLAPPQEELSKSTLSVTCLVTGFYPDYIAVEWQKNGQPESEDKYGTTTSQLDADGSYFLYSRLRVDKNSWQEGDTYACVVMHEALHNHYTQKSISKPPASTTPPKVYPLTSCCGDTSSSIVTLGCLVSSYMPEPVTVTWNSGALTSGVHTFPAILQSSGLYSLSSVVTVPASTSGAQTFICNVAHPASSTKVDKRVGISSDYSKCSKPPCVSRPSVFIFPPKPKDSLMITGTPEVTCVVVDVGQDDPEVQFSWFVDNVEVRTARTKPREEQFNSTFRVVSALPIQHDHWTGGKEFKCKVHSKGLPAPIVRTISRTKGQAREPQVYVLAPPQEELSKSTLSVTCLVTGFYPDYIAVEWQRARQPESEDKYGTTTSQLDADGSYFLYSRLRVDKSSWQRGDTYACVVMHEALHNHYTQKSISKPPGK</sequence>
<organism evidence="1">
    <name type="scientific">Ovis aries</name>
    <name type="common">Sheep</name>
    <dbReference type="NCBI Taxonomy" id="9940"/>
    <lineage>
        <taxon>Eukaryota</taxon>
        <taxon>Metazoa</taxon>
        <taxon>Chordata</taxon>
        <taxon>Craniata</taxon>
        <taxon>Vertebrata</taxon>
        <taxon>Euteleostomi</taxon>
        <taxon>Mammalia</taxon>
        <taxon>Eutheria</taxon>
        <taxon>Laurasiatheria</taxon>
        <taxon>Artiodactyla</taxon>
        <taxon>Ruminantia</taxon>
        <taxon>Pecora</taxon>
        <taxon>Bovidae</taxon>
        <taxon>Caprinae</taxon>
        <taxon>Ovis</taxon>
    </lineage>
</organism>
<reference evidence="1" key="2">
    <citation type="submission" date="2025-08" db="UniProtKB">
        <authorList>
            <consortium name="Ensembl"/>
        </authorList>
    </citation>
    <scope>IDENTIFICATION</scope>
</reference>
<accession>A0AC11DIZ4</accession>
<protein>
    <submittedName>
        <fullName evidence="1">Uncharacterized protein</fullName>
    </submittedName>
</protein>
<dbReference type="Ensembl" id="ENSOART00020058574.1">
    <property type="protein sequence ID" value="ENSOARP00020043580.1"/>
    <property type="gene ID" value="ENSOARG00020038699.1"/>
</dbReference>
<reference evidence="1" key="1">
    <citation type="submission" date="2020-11" db="EMBL/GenBank/DDBJ databases">
        <authorList>
            <person name="Davenport K.M."/>
            <person name="Bickhart D.M."/>
            <person name="Smith T.P.L."/>
            <person name="Murdoch B.M."/>
            <person name="Rosen B.D."/>
        </authorList>
    </citation>
    <scope>NUCLEOTIDE SEQUENCE [LARGE SCALE GENOMIC DNA]</scope>
    <source>
        <strain evidence="1">OAR_USU_Benz2616</strain>
    </source>
</reference>
<evidence type="ECO:0000313" key="1">
    <source>
        <dbReference type="Ensembl" id="ENSOARP00020043580.1"/>
    </source>
</evidence>
<proteinExistence type="predicted"/>
<reference evidence="1" key="3">
    <citation type="submission" date="2025-09" db="UniProtKB">
        <authorList>
            <consortium name="Ensembl"/>
        </authorList>
    </citation>
    <scope>IDENTIFICATION</scope>
</reference>